<dbReference type="PANTHER" id="PTHR43712">
    <property type="entry name" value="PUTATIVE (AFU_ORTHOLOGUE AFUA_4G14580)-RELATED"/>
    <property type="match status" value="1"/>
</dbReference>
<proteinExistence type="predicted"/>
<organism evidence="1 2">
    <name type="scientific">Durusdinium trenchii</name>
    <dbReference type="NCBI Taxonomy" id="1381693"/>
    <lineage>
        <taxon>Eukaryota</taxon>
        <taxon>Sar</taxon>
        <taxon>Alveolata</taxon>
        <taxon>Dinophyceae</taxon>
        <taxon>Suessiales</taxon>
        <taxon>Symbiodiniaceae</taxon>
        <taxon>Durusdinium</taxon>
    </lineage>
</organism>
<protein>
    <submittedName>
        <fullName evidence="1">O-demethylpuromycin-O-methyltransferase</fullName>
    </submittedName>
</protein>
<dbReference type="EMBL" id="CAXAMM010001559">
    <property type="protein sequence ID" value="CAK8992490.1"/>
    <property type="molecule type" value="Genomic_DNA"/>
</dbReference>
<comment type="caution">
    <text evidence="1">The sequence shown here is derived from an EMBL/GenBank/DDBJ whole genome shotgun (WGS) entry which is preliminary data.</text>
</comment>
<keyword evidence="2" id="KW-1185">Reference proteome</keyword>
<dbReference type="Proteomes" id="UP001642464">
    <property type="component" value="Unassembled WGS sequence"/>
</dbReference>
<gene>
    <name evidence="1" type="ORF">SCF082_LOCUS3124</name>
</gene>
<dbReference type="PANTHER" id="PTHR43712:SF2">
    <property type="entry name" value="O-METHYLTRANSFERASE CICE"/>
    <property type="match status" value="1"/>
</dbReference>
<dbReference type="Gene3D" id="1.10.10.10">
    <property type="entry name" value="Winged helix-like DNA-binding domain superfamily/Winged helix DNA-binding domain"/>
    <property type="match status" value="1"/>
</dbReference>
<dbReference type="Gene3D" id="3.40.50.150">
    <property type="entry name" value="Vaccinia Virus protein VP39"/>
    <property type="match status" value="1"/>
</dbReference>
<sequence>MVLRRVVMAGMRCSCSTATSAQPAQPNLQQLLDSWTALPMVRALVQLGVPDELSPDTSIPAADIAKIVSADPEMLRRAVRYVAGIGVFKEMPDGRIAHSETSLQLRKGGALRNKVLYRLSEEIVMPYVHGSLKILQDPSKSGFAHLNGIDYFTEWLPKHPESEALFGQYMSEATSAMMGLIEDAFPWPRSGVIADIGGGNGHLLRALLQKGAAQGVLFDLPSVIETSRQHWPDGDLMRGSSVTYMPGSFLEAVPVKADIYVLKWILHDWSDADCIRILSNLQASAPKESQVVVIDMLVPEDQPNQYHVAKFFDVHMAIGYGGKERTVAEMRSLAKASGFVMVEVLPVGRSPFACFVLKKSEAEL</sequence>
<dbReference type="InterPro" id="IPR001077">
    <property type="entry name" value="COMT_C"/>
</dbReference>
<dbReference type="SUPFAM" id="SSF53335">
    <property type="entry name" value="S-adenosyl-L-methionine-dependent methyltransferases"/>
    <property type="match status" value="1"/>
</dbReference>
<dbReference type="InterPro" id="IPR016461">
    <property type="entry name" value="COMT-like"/>
</dbReference>
<dbReference type="Pfam" id="PF00891">
    <property type="entry name" value="Methyltransf_2"/>
    <property type="match status" value="1"/>
</dbReference>
<reference evidence="1 2" key="1">
    <citation type="submission" date="2024-02" db="EMBL/GenBank/DDBJ databases">
        <authorList>
            <person name="Chen Y."/>
            <person name="Shah S."/>
            <person name="Dougan E. K."/>
            <person name="Thang M."/>
            <person name="Chan C."/>
        </authorList>
    </citation>
    <scope>NUCLEOTIDE SEQUENCE [LARGE SCALE GENOMIC DNA]</scope>
</reference>
<dbReference type="PIRSF" id="PIRSF005739">
    <property type="entry name" value="O-mtase"/>
    <property type="match status" value="1"/>
</dbReference>
<evidence type="ECO:0000313" key="2">
    <source>
        <dbReference type="Proteomes" id="UP001642464"/>
    </source>
</evidence>
<accession>A0ABP0HQS2</accession>
<dbReference type="InterPro" id="IPR036388">
    <property type="entry name" value="WH-like_DNA-bd_sf"/>
</dbReference>
<dbReference type="InterPro" id="IPR036390">
    <property type="entry name" value="WH_DNA-bd_sf"/>
</dbReference>
<dbReference type="InterPro" id="IPR029063">
    <property type="entry name" value="SAM-dependent_MTases_sf"/>
</dbReference>
<dbReference type="SUPFAM" id="SSF46785">
    <property type="entry name" value="Winged helix' DNA-binding domain"/>
    <property type="match status" value="1"/>
</dbReference>
<name>A0ABP0HQS2_9DINO</name>
<evidence type="ECO:0000313" key="1">
    <source>
        <dbReference type="EMBL" id="CAK8992490.1"/>
    </source>
</evidence>
<dbReference type="PROSITE" id="PS51683">
    <property type="entry name" value="SAM_OMT_II"/>
    <property type="match status" value="1"/>
</dbReference>